<feature type="transmembrane region" description="Helical" evidence="10">
    <location>
        <begin position="199"/>
        <end position="224"/>
    </location>
</feature>
<evidence type="ECO:0000256" key="6">
    <source>
        <dbReference type="ARBA" id="ARBA00022840"/>
    </source>
</evidence>
<dbReference type="PROSITE" id="PS00211">
    <property type="entry name" value="ABC_TRANSPORTER_1"/>
    <property type="match status" value="1"/>
</dbReference>
<dbReference type="OMA" id="VCQVLFQ"/>
<dbReference type="Proteomes" id="UP000001996">
    <property type="component" value="Unassembled WGS sequence"/>
</dbReference>
<dbReference type="InterPro" id="IPR003593">
    <property type="entry name" value="AAA+_ATPase"/>
</dbReference>
<dbReference type="PROSITE" id="PS50929">
    <property type="entry name" value="ABC_TM1F"/>
    <property type="match status" value="2"/>
</dbReference>
<dbReference type="InterPro" id="IPR044726">
    <property type="entry name" value="ABCC_6TM_D2"/>
</dbReference>
<feature type="transmembrane region" description="Helical" evidence="10">
    <location>
        <begin position="1212"/>
        <end position="1233"/>
    </location>
</feature>
<dbReference type="CDD" id="cd18580">
    <property type="entry name" value="ABC_6TM_ABCC_D2"/>
    <property type="match status" value="1"/>
</dbReference>
<feature type="domain" description="ABC transmembrane type-1" evidence="12">
    <location>
        <begin position="957"/>
        <end position="1241"/>
    </location>
</feature>
<evidence type="ECO:0000256" key="2">
    <source>
        <dbReference type="ARBA" id="ARBA00022448"/>
    </source>
</evidence>
<dbReference type="InterPro" id="IPR027417">
    <property type="entry name" value="P-loop_NTPase"/>
</dbReference>
<feature type="compositionally biased region" description="Polar residues" evidence="9">
    <location>
        <begin position="900"/>
        <end position="915"/>
    </location>
</feature>
<evidence type="ECO:0000256" key="7">
    <source>
        <dbReference type="ARBA" id="ARBA00022989"/>
    </source>
</evidence>
<evidence type="ECO:0000256" key="4">
    <source>
        <dbReference type="ARBA" id="ARBA00022737"/>
    </source>
</evidence>
<dbReference type="EMBL" id="CH981525">
    <property type="protein sequence ID" value="EDK44053.1"/>
    <property type="molecule type" value="Genomic_DNA"/>
</dbReference>
<feature type="transmembrane region" description="Helical" evidence="10">
    <location>
        <begin position="40"/>
        <end position="66"/>
    </location>
</feature>
<feature type="domain" description="ABC transporter" evidence="11">
    <location>
        <begin position="1279"/>
        <end position="1523"/>
    </location>
</feature>
<dbReference type="OrthoDB" id="6500128at2759"/>
<dbReference type="PROSITE" id="PS50893">
    <property type="entry name" value="ABC_TRANSPORTER_2"/>
    <property type="match status" value="2"/>
</dbReference>
<feature type="transmembrane region" description="Helical" evidence="10">
    <location>
        <begin position="157"/>
        <end position="179"/>
    </location>
</feature>
<dbReference type="Pfam" id="PF00664">
    <property type="entry name" value="ABC_membrane"/>
    <property type="match status" value="2"/>
</dbReference>
<evidence type="ECO:0000256" key="9">
    <source>
        <dbReference type="SAM" id="MobiDB-lite"/>
    </source>
</evidence>
<dbReference type="GeneID" id="5233964"/>
<keyword evidence="8 10" id="KW-0472">Membrane</keyword>
<feature type="transmembrane region" description="Helical" evidence="10">
    <location>
        <begin position="1096"/>
        <end position="1115"/>
    </location>
</feature>
<dbReference type="Gene3D" id="1.20.1560.10">
    <property type="entry name" value="ABC transporter type 1, transmembrane domain"/>
    <property type="match status" value="2"/>
</dbReference>
<feature type="transmembrane region" description="Helical" evidence="10">
    <location>
        <begin position="441"/>
        <end position="469"/>
    </location>
</feature>
<dbReference type="SUPFAM" id="SSF90123">
    <property type="entry name" value="ABC transporter transmembrane region"/>
    <property type="match status" value="2"/>
</dbReference>
<dbReference type="Pfam" id="PF00005">
    <property type="entry name" value="ABC_tran"/>
    <property type="match status" value="2"/>
</dbReference>
<evidence type="ECO:0000256" key="10">
    <source>
        <dbReference type="SAM" id="Phobius"/>
    </source>
</evidence>
<evidence type="ECO:0000259" key="11">
    <source>
        <dbReference type="PROSITE" id="PS50893"/>
    </source>
</evidence>
<feature type="transmembrane region" description="Helical" evidence="10">
    <location>
        <begin position="87"/>
        <end position="112"/>
    </location>
</feature>
<evidence type="ECO:0000256" key="8">
    <source>
        <dbReference type="ARBA" id="ARBA00023136"/>
    </source>
</evidence>
<feature type="transmembrane region" description="Helical" evidence="10">
    <location>
        <begin position="956"/>
        <end position="977"/>
    </location>
</feature>
<dbReference type="GO" id="GO:0016887">
    <property type="term" value="F:ATP hydrolysis activity"/>
    <property type="evidence" value="ECO:0007669"/>
    <property type="project" value="InterPro"/>
</dbReference>
<dbReference type="GO" id="GO:0005524">
    <property type="term" value="F:ATP binding"/>
    <property type="evidence" value="ECO:0007669"/>
    <property type="project" value="UniProtKB-KW"/>
</dbReference>
<dbReference type="Gene3D" id="3.40.50.300">
    <property type="entry name" value="P-loop containing nucleotide triphosphate hydrolases"/>
    <property type="match status" value="2"/>
</dbReference>
<keyword evidence="6" id="KW-0067">ATP-binding</keyword>
<protein>
    <recommendedName>
        <fullName evidence="15">Metal resistance protein YCF1</fullName>
    </recommendedName>
</protein>
<dbReference type="PANTHER" id="PTHR24223">
    <property type="entry name" value="ATP-BINDING CASSETTE SUB-FAMILY C"/>
    <property type="match status" value="1"/>
</dbReference>
<dbReference type="HOGENOM" id="CLU_000604_27_3_1"/>
<accession>A5DXZ5</accession>
<keyword evidence="4" id="KW-0677">Repeat</keyword>
<dbReference type="KEGG" id="lel:PVL30_002255"/>
<dbReference type="PANTHER" id="PTHR24223:SF443">
    <property type="entry name" value="MULTIDRUG-RESISTANCE LIKE PROTEIN 1, ISOFORM I"/>
    <property type="match status" value="1"/>
</dbReference>
<dbReference type="GO" id="GO:0000329">
    <property type="term" value="C:fungal-type vacuole membrane"/>
    <property type="evidence" value="ECO:0007669"/>
    <property type="project" value="UniProtKB-ARBA"/>
</dbReference>
<feature type="transmembrane region" description="Helical" evidence="10">
    <location>
        <begin position="1069"/>
        <end position="1090"/>
    </location>
</feature>
<feature type="transmembrane region" description="Helical" evidence="10">
    <location>
        <begin position="565"/>
        <end position="582"/>
    </location>
</feature>
<evidence type="ECO:0000313" key="14">
    <source>
        <dbReference type="Proteomes" id="UP000001996"/>
    </source>
</evidence>
<keyword evidence="7 10" id="KW-1133">Transmembrane helix</keyword>
<comment type="subcellular location">
    <subcellularLocation>
        <location evidence="1">Vacuole membrane</location>
        <topology evidence="1">Multi-pass membrane protein</topology>
    </subcellularLocation>
</comment>
<evidence type="ECO:0000256" key="5">
    <source>
        <dbReference type="ARBA" id="ARBA00022741"/>
    </source>
</evidence>
<keyword evidence="3 10" id="KW-0812">Transmembrane</keyword>
<dbReference type="SMART" id="SM00382">
    <property type="entry name" value="AAA"/>
    <property type="match status" value="2"/>
</dbReference>
<feature type="compositionally biased region" description="Acidic residues" evidence="9">
    <location>
        <begin position="870"/>
        <end position="884"/>
    </location>
</feature>
<dbReference type="CDD" id="cd03250">
    <property type="entry name" value="ABCC_MRP_domain1"/>
    <property type="match status" value="1"/>
</dbReference>
<feature type="domain" description="ABC transporter" evidence="11">
    <location>
        <begin position="642"/>
        <end position="865"/>
    </location>
</feature>
<dbReference type="InParanoid" id="A5DXZ5"/>
<sequence length="1530" mass="170869">MEVQQLLFFGMDNDPSRCGFISSLSHPLKCYDSNQLNPCFISSISIIAAFLFGVTATLQFIEFRFFNHYGPFKIKYAFGKVLGLKSVGIYQLMKIGIICLYGLNLALNATVFNKLNGGVESSLLKENKMFEIANVVDVIVLVFIIFPFQLVEPTRSVVSLASLSLYWLYRIIITGIVLLQDLASYGNEKGNGNGNDGSSALIITQDVFLFMCPLVIFVLETFFYRPSTELKQYYELNDWDVATVRNMWSEVTFIWLDPLIKKIYQTQAIEVDEIPKLHVEQQCPYTYDEVRRRWDLGNHSLFKIYCQNHGWKIVKIVVMDFISVACNLTQAFMLKQFITYMGQAQSEKRPVIIGLSIATAMFLCSVGKYTSGNQLAATHFKIRTQVYSALGTFVYRKGISLSGEARMHKNSGEIINNLAVDVLKLAQLAQFAPNLTFPIRIVITLVAIYHLLGVATLFGFITALILVPLSSKVSSSISRLVKKNMGIRDERIKLTSEILQSIKSVKLYAWEQPMLQRLFHIRNDKELKMAQKVGVFNSVSMFLWNTIPFAIAISCLIAFVKLTDLVLVPSIIFPALSLFDLLTDPIMTLPDAIVAAVEARVSFKRLNDFFLLPETDSQVEKLNTLIRTMSEVEVEGDGDITVYIKDATYNWTADQVALSNVNFKAKKGQLTSIVGKVGTGKSALLKALLGDVQQLHGITCVSGRIAYCAQSPWIQNATVKENILFGCKLNQEYYARVVKACQLTMDFDILPDGDETVVGEKGISLSGGQKARVSLARAVYSQADVYLLDDVLSAVDAHVGQSIIREVLGSKGLLASKTTILATNAIKVLKYSNNIYLVKDKTVFEEGDFQTAQLKDLNITELIKDHVNDGGEEGEEEEEEEEETTVGGKGVELENERQESQGNHQKNNDASTSKGLQKIAKQNERKTAQKKEALAKGTVKLSVYLDFFKACNFPMIILYVFIYGGNVFCTIAANYILKYWSQQNLEQNKNVSIKFYLTLYAIAGISGAACMLTAALIMWCYCILNGARYFHDKMARAVLRSPMQFFETTPIGRILNRFSDDMNVVDQQLIWSILAVVDYGLLTVGLLSVVIFNLPIMGIVVFIFAFVFNAVRAYFISSARELKRLLSASRSPIFSHLLESVAGVETIKAFDQLKRFEDTNNKLTGNFIKVQFTMLCCARWLSMRLQTISAFIVYTSSLFILSTIGTKHQINPGMAGFILINALSITGGMNVIVRGWADIEAKSVSVERVIEYCNLIPEAPEIVAEYRPPAKSWPANGAVEFKNYYTKYRDNFDYVLKDINLNIKPGEKIGVVGRTGAGKSTLTMALFRIIEATNGGITIDSINTEKLGLFDLRSNLNIIPQDSSVVEGTLRENLDPLGKHADDELWRVLELAHLRTLVEQLVTKGKDGESEFKGLDAMVFEGGSNFSTGQRQLLSLARALLNTSKILVLDEATASIDVETDHVVQETIRTEFRDKTIITIAHRLETILDSDRVLVLDKGQVKEFASPRDLMSDKNSMFYSLCSQGGIKTG</sequence>
<dbReference type="InterPro" id="IPR036640">
    <property type="entry name" value="ABC1_TM_sf"/>
</dbReference>
<feature type="transmembrane region" description="Helical" evidence="10">
    <location>
        <begin position="535"/>
        <end position="559"/>
    </location>
</feature>
<reference evidence="13 14" key="1">
    <citation type="journal article" date="2009" name="Nature">
        <title>Evolution of pathogenicity and sexual reproduction in eight Candida genomes.</title>
        <authorList>
            <person name="Butler G."/>
            <person name="Rasmussen M.D."/>
            <person name="Lin M.F."/>
            <person name="Santos M.A."/>
            <person name="Sakthikumar S."/>
            <person name="Munro C.A."/>
            <person name="Rheinbay E."/>
            <person name="Grabherr M."/>
            <person name="Forche A."/>
            <person name="Reedy J.L."/>
            <person name="Agrafioti I."/>
            <person name="Arnaud M.B."/>
            <person name="Bates S."/>
            <person name="Brown A.J."/>
            <person name="Brunke S."/>
            <person name="Costanzo M.C."/>
            <person name="Fitzpatrick D.A."/>
            <person name="de Groot P.W."/>
            <person name="Harris D."/>
            <person name="Hoyer L.L."/>
            <person name="Hube B."/>
            <person name="Klis F.M."/>
            <person name="Kodira C."/>
            <person name="Lennard N."/>
            <person name="Logue M.E."/>
            <person name="Martin R."/>
            <person name="Neiman A.M."/>
            <person name="Nikolaou E."/>
            <person name="Quail M.A."/>
            <person name="Quinn J."/>
            <person name="Santos M.C."/>
            <person name="Schmitzberger F.F."/>
            <person name="Sherlock G."/>
            <person name="Shah P."/>
            <person name="Silverstein K.A."/>
            <person name="Skrzypek M.S."/>
            <person name="Soll D."/>
            <person name="Staggs R."/>
            <person name="Stansfield I."/>
            <person name="Stumpf M.P."/>
            <person name="Sudbery P.E."/>
            <person name="Srikantha T."/>
            <person name="Zeng Q."/>
            <person name="Berman J."/>
            <person name="Berriman M."/>
            <person name="Heitman J."/>
            <person name="Gow N.A."/>
            <person name="Lorenz M.C."/>
            <person name="Birren B.W."/>
            <person name="Kellis M."/>
            <person name="Cuomo C.A."/>
        </authorList>
    </citation>
    <scope>NUCLEOTIDE SEQUENCE [LARGE SCALE GENOMIC DNA]</scope>
    <source>
        <strain evidence="14">ATCC 11503 / BCRC 21390 / CBS 2605 / JCM 1781 / NBRC 1676 / NRRL YB-4239</strain>
    </source>
</reference>
<dbReference type="VEuPathDB" id="FungiDB:LELG_02232"/>
<evidence type="ECO:0000256" key="3">
    <source>
        <dbReference type="ARBA" id="ARBA00022692"/>
    </source>
</evidence>
<evidence type="ECO:0008006" key="15">
    <source>
        <dbReference type="Google" id="ProtNLM"/>
    </source>
</evidence>
<dbReference type="FunFam" id="3.40.50.300:FF:000565">
    <property type="entry name" value="ABC bile acid transporter"/>
    <property type="match status" value="1"/>
</dbReference>
<feature type="transmembrane region" description="Helical" evidence="10">
    <location>
        <begin position="1188"/>
        <end position="1206"/>
    </location>
</feature>
<dbReference type="CDD" id="cd18579">
    <property type="entry name" value="ABC_6TM_ABCC_D1"/>
    <property type="match status" value="1"/>
</dbReference>
<dbReference type="InterPro" id="IPR003439">
    <property type="entry name" value="ABC_transporter-like_ATP-bd"/>
</dbReference>
<dbReference type="InterPro" id="IPR044746">
    <property type="entry name" value="ABCC_6TM_D1"/>
</dbReference>
<dbReference type="SUPFAM" id="SSF52540">
    <property type="entry name" value="P-loop containing nucleoside triphosphate hydrolases"/>
    <property type="match status" value="2"/>
</dbReference>
<dbReference type="FunFam" id="3.40.50.300:FF:000997">
    <property type="entry name" value="Multidrug resistance-associated protein 1"/>
    <property type="match status" value="1"/>
</dbReference>
<feature type="region of interest" description="Disordered" evidence="9">
    <location>
        <begin position="868"/>
        <end position="927"/>
    </location>
</feature>
<dbReference type="InterPro" id="IPR017871">
    <property type="entry name" value="ABC_transporter-like_CS"/>
</dbReference>
<dbReference type="CDD" id="cd03244">
    <property type="entry name" value="ABCC_MRP_domain2"/>
    <property type="match status" value="1"/>
</dbReference>
<evidence type="ECO:0000313" key="13">
    <source>
        <dbReference type="EMBL" id="EDK44053.1"/>
    </source>
</evidence>
<dbReference type="eggNOG" id="KOG0054">
    <property type="taxonomic scope" value="Eukaryota"/>
</dbReference>
<gene>
    <name evidence="13" type="ORF">LELG_02232</name>
</gene>
<organism evidence="13 14">
    <name type="scientific">Lodderomyces elongisporus (strain ATCC 11503 / CBS 2605 / JCM 1781 / NBRC 1676 / NRRL YB-4239)</name>
    <name type="common">Yeast</name>
    <name type="synonym">Saccharomyces elongisporus</name>
    <dbReference type="NCBI Taxonomy" id="379508"/>
    <lineage>
        <taxon>Eukaryota</taxon>
        <taxon>Fungi</taxon>
        <taxon>Dikarya</taxon>
        <taxon>Ascomycota</taxon>
        <taxon>Saccharomycotina</taxon>
        <taxon>Pichiomycetes</taxon>
        <taxon>Debaryomycetaceae</taxon>
        <taxon>Candida/Lodderomyces clade</taxon>
        <taxon>Lodderomyces</taxon>
    </lineage>
</organism>
<evidence type="ECO:0000256" key="1">
    <source>
        <dbReference type="ARBA" id="ARBA00004128"/>
    </source>
</evidence>
<dbReference type="GO" id="GO:0140359">
    <property type="term" value="F:ABC-type transporter activity"/>
    <property type="evidence" value="ECO:0007669"/>
    <property type="project" value="InterPro"/>
</dbReference>
<proteinExistence type="predicted"/>
<keyword evidence="14" id="KW-1185">Reference proteome</keyword>
<keyword evidence="2" id="KW-0813">Transport</keyword>
<feature type="transmembrane region" description="Helical" evidence="10">
    <location>
        <begin position="132"/>
        <end position="150"/>
    </location>
</feature>
<dbReference type="InterPro" id="IPR011527">
    <property type="entry name" value="ABC1_TM_dom"/>
</dbReference>
<dbReference type="InterPro" id="IPR050173">
    <property type="entry name" value="ABC_transporter_C-like"/>
</dbReference>
<feature type="domain" description="ABC transmembrane type-1" evidence="12">
    <location>
        <begin position="321"/>
        <end position="598"/>
    </location>
</feature>
<name>A5DXZ5_LODEL</name>
<evidence type="ECO:0000259" key="12">
    <source>
        <dbReference type="PROSITE" id="PS50929"/>
    </source>
</evidence>
<keyword evidence="5" id="KW-0547">Nucleotide-binding</keyword>
<dbReference type="FunFam" id="1.20.1560.10:FF:000013">
    <property type="entry name" value="ABC transporter C family member 2"/>
    <property type="match status" value="1"/>
</dbReference>
<feature type="transmembrane region" description="Helical" evidence="10">
    <location>
        <begin position="997"/>
        <end position="1024"/>
    </location>
</feature>